<reference evidence="8 9" key="1">
    <citation type="submission" date="2019-10" db="EMBL/GenBank/DDBJ databases">
        <title>Nocardia macrotermitis sp. nov. and Nocardia aurantia sp. nov., isolated from the gut of fungus growing-termite Macrotermes natalensis.</title>
        <authorList>
            <person name="Benndorf R."/>
            <person name="Schwitalla J."/>
            <person name="Martin K."/>
            <person name="De Beer W."/>
            <person name="Kaster A.-K."/>
            <person name="Vollmers J."/>
            <person name="Poulsen M."/>
            <person name="Beemelmanns C."/>
        </authorList>
    </citation>
    <scope>NUCLEOTIDE SEQUENCE [LARGE SCALE GENOMIC DNA]</scope>
    <source>
        <strain evidence="8 9">RB20</strain>
    </source>
</reference>
<feature type="region of interest" description="Disordered" evidence="6">
    <location>
        <begin position="1740"/>
        <end position="1862"/>
    </location>
</feature>
<dbReference type="InterPro" id="IPR001242">
    <property type="entry name" value="Condensation_dom"/>
</dbReference>
<evidence type="ECO:0000313" key="8">
    <source>
        <dbReference type="EMBL" id="MQY23333.1"/>
    </source>
</evidence>
<dbReference type="InterPro" id="IPR045851">
    <property type="entry name" value="AMP-bd_C_sf"/>
</dbReference>
<dbReference type="GO" id="GO:0016874">
    <property type="term" value="F:ligase activity"/>
    <property type="evidence" value="ECO:0007669"/>
    <property type="project" value="UniProtKB-KW"/>
</dbReference>
<dbReference type="Gene3D" id="3.30.300.30">
    <property type="match status" value="2"/>
</dbReference>
<dbReference type="InterPro" id="IPR000873">
    <property type="entry name" value="AMP-dep_synth/lig_dom"/>
</dbReference>
<evidence type="ECO:0000256" key="2">
    <source>
        <dbReference type="ARBA" id="ARBA00022450"/>
    </source>
</evidence>
<evidence type="ECO:0000313" key="9">
    <source>
        <dbReference type="Proteomes" id="UP000438448"/>
    </source>
</evidence>
<feature type="region of interest" description="Disordered" evidence="6">
    <location>
        <begin position="1"/>
        <end position="21"/>
    </location>
</feature>
<dbReference type="GO" id="GO:0005737">
    <property type="term" value="C:cytoplasm"/>
    <property type="evidence" value="ECO:0007669"/>
    <property type="project" value="TreeGrafter"/>
</dbReference>
<dbReference type="Gene3D" id="3.40.50.980">
    <property type="match status" value="6"/>
</dbReference>
<feature type="compositionally biased region" description="Acidic residues" evidence="6">
    <location>
        <begin position="725"/>
        <end position="735"/>
    </location>
</feature>
<keyword evidence="5" id="KW-0045">Antibiotic biosynthesis</keyword>
<dbReference type="Gene3D" id="2.30.38.10">
    <property type="entry name" value="Luciferase, Domain 3"/>
    <property type="match status" value="1"/>
</dbReference>
<dbReference type="InterPro" id="IPR042099">
    <property type="entry name" value="ANL_N_sf"/>
</dbReference>
<feature type="region of interest" description="Disordered" evidence="6">
    <location>
        <begin position="686"/>
        <end position="736"/>
    </location>
</feature>
<evidence type="ECO:0000256" key="1">
    <source>
        <dbReference type="ARBA" id="ARBA00001957"/>
    </source>
</evidence>
<protein>
    <submittedName>
        <fullName evidence="8">D-alanine--poly(Phosphoribitol) ligase subunit 1</fullName>
        <ecNumber evidence="8">6.1.1.13</ecNumber>
    </submittedName>
</protein>
<dbReference type="Gene3D" id="3.40.50.12780">
    <property type="entry name" value="N-terminal domain of ligase-like"/>
    <property type="match status" value="2"/>
</dbReference>
<dbReference type="CDD" id="cd05930">
    <property type="entry name" value="A_NRPS"/>
    <property type="match status" value="1"/>
</dbReference>
<dbReference type="InterPro" id="IPR020806">
    <property type="entry name" value="PKS_PP-bd"/>
</dbReference>
<dbReference type="SUPFAM" id="SSF47336">
    <property type="entry name" value="ACP-like"/>
    <property type="match status" value="2"/>
</dbReference>
<dbReference type="InterPro" id="IPR023213">
    <property type="entry name" value="CAT-like_dom_sf"/>
</dbReference>
<keyword evidence="3" id="KW-0597">Phosphoprotein</keyword>
<dbReference type="SUPFAM" id="SSF56801">
    <property type="entry name" value="Acetyl-CoA synthetase-like"/>
    <property type="match status" value="4"/>
</dbReference>
<dbReference type="Pfam" id="PF00550">
    <property type="entry name" value="PP-binding"/>
    <property type="match status" value="2"/>
</dbReference>
<dbReference type="PROSITE" id="PS00455">
    <property type="entry name" value="AMP_BINDING"/>
    <property type="match status" value="2"/>
</dbReference>
<dbReference type="GO" id="GO:0017000">
    <property type="term" value="P:antibiotic biosynthetic process"/>
    <property type="evidence" value="ECO:0007669"/>
    <property type="project" value="UniProtKB-KW"/>
</dbReference>
<dbReference type="NCBIfam" id="TIGR01720">
    <property type="entry name" value="NRPS-para261"/>
    <property type="match status" value="1"/>
</dbReference>
<dbReference type="Pfam" id="PF00668">
    <property type="entry name" value="Condensation"/>
    <property type="match status" value="3"/>
</dbReference>
<feature type="compositionally biased region" description="Basic and acidic residues" evidence="6">
    <location>
        <begin position="703"/>
        <end position="717"/>
    </location>
</feature>
<dbReference type="PANTHER" id="PTHR45527:SF1">
    <property type="entry name" value="FATTY ACID SYNTHASE"/>
    <property type="match status" value="1"/>
</dbReference>
<dbReference type="Pfam" id="PF13193">
    <property type="entry name" value="AMP-binding_C"/>
    <property type="match status" value="2"/>
</dbReference>
<dbReference type="InterPro" id="IPR020845">
    <property type="entry name" value="AMP-binding_CS"/>
</dbReference>
<sequence length="3199" mass="341531">MYERGLGMARRGRSPHSRNRRSHIPLLANLLTAAAESEPDDIAIRFNPSGDPADQRQLTYRELDAASSRLARALIERGIGAGDAVALGLRRGVESVVAVWATAKAGAAFVPVDPTYPPERIAHMVADSGAALGLTSSAHRAALGDAVEWIALDDPAQAARIAAHPDHPISYLDRIRPIDPRHPAYVIYTSGSTGTPKGVVVTHTGLGGLVAATRETLRVSRNSRVLHASSPSFDASVEELLVAFSVGATLVVVPPDVFGGPELAELLRRERVTHLSMTPGALASLEPDGLDDLEVVEVGGDRCGPELVARWARDGRRFVNGYGPTEATVLATLSDPIPPEGPVTIGSALAGVAAIVLDSRLRPTPDGSVGELYLSGPALAQGYLGRPGLTAERFVANPFGAVDTPEMRLYRTGDLVRRNEIDGTLEHLGRSDFQIKIRGFRIELGEIDTALTAHPGIDFAVTVGRTLPSGATALVSYVVPREGEIPDVDELTAFVAERLPEYMVPTAITVLDEIPLTPVGKVDRAALPEPTFATAEFRAPGSEVESVIAEAFAAVLGVERVGIDDSFFALGGDSILSIQMAVRARRHGVVFTPRDVFDHRTVAALAEIATAASDSEQIRLDEMPGGGVGEMPLMPIMAATLANGSSWQRFSQSMTLRLPTGIDRETLVATLDAVIAHHDVLRSRLRMSPGSEGETAPGPESKAVPRPENETVPRPENEAAPGPESEADSGTEGESDTASWAFEALERGAVDVDALVHRVELPGDIDDAELSRRASAAYDDALGRLDPANAVMLQFVWFTFAASESGSATGRRDVLLVIAHHFVVDGVSWRILIPDLALAWSQLIAGQPVSLPANGTSMRRWAHALTETARAAELEFWQRVCETEDPPLGARALDPAIDTLATVDHVRVTVPTEVTESVLTAIPSHYHGGVGDGLLSALALALSRWRGLDQGGSAVIKLESHGRAEQVVPGADLSRTIGWFTSAYPVRLELGGVDLNDAFAGGPALGTVVKSVKEQLLAVPDNGIGYGLLRYRDPDAARISEAGQIGFNYLGRVTAGEIPAELAELGWAPVDDLGELTAEMDSAMPANGVIDINAIVADGAAGPELTASFAFATGVISRDRVRELAQLWTDALTALSRHAQRPDAGGRTPSDLPLVRVRQSDIEVWERDHPALAEVWPLAPLQSGLLFHALLAESDVDVYTTQSTVDLTGELDPARLRIAAQAMLDRYPNLRTAFVTDSNGTAVQLVMSRSEAQWREVDLTGLPVSDRRAELQRSVDEDRGHHFDLAVAPLLRFTLYRLGAGTEDIAAQQQWRLVITSHHILLDGWSMPLLLRDLLLLYATRGDQSGLPRVAPYRGYLQWLAGRDHEASLRTWANALAGLDEPTLLATPPRPGERTLINRLHTEIDPARTRRITERAAALGVTVNTVLQAAWGLLLGRLTGRDDVVFGATVSGRPAELPGVESMVGLFINTLPVRVRAHAQHPLDEFLRDVQRDQASLLDHHQIGLSEIQRIAGAAAQFDTLLVFESYPVDREAIAATSSIDGMSVTGVHLADDTHYPLTLVVTAGSTIEITWRYLQTRFTADEVETTAARLARVLDALSGATVPTLGDIDILLDDAERNRILLDWNNTRHPLEPELLLDGYRRAVATYPNRIAISYENSELTYQQFDERANRLARHLISQGVGPNTLVALAIHRSPELLIGMYAILTAGGAYVPIDPDHPTDRITYILHTTQPVCILTTDSTPVPQGIPVQRNDSDDLEELEDKPAQASELSHPAHTVNPAGGLSASGATGRPKGTVITGPTPPPEGILLPRNDFDDQIGFDGTTAQVSELSHPARTDDPEDIASTSGPTGQPKGVADSVPVPEGIPVLRIDSDDLGGYDGAPVRAAELLRPVRVDDLAYVLFTSGSTGRPKGVAATHRAVGNHLAWMGDRHPLGPDDVYLLKAPTTFDMSVWACFLPLRVGAKLVVSTPDGHRDPAYLAEIITAQGVTATDFVPSMLAEFAGQVDAGSIASLRHVINGGEVLTAETVAAVHALCDARVHNLYGPTETAVSITSHTASGEERTAVPIGTPGWNCRVYVLDSRLRPVPVGVRGELYLAGDQLARGYVSRAALTAERFVATPFGDGERMYRTGDLVTWRADGVLEYLGRTDFQVKFRGQRIELGEIESALVALPSVRQAVVAVLPSQLGDQLVGYVVPTPDVPYDTADTLAALARTLPAYMIPATIVELAEFPRNTSGKVDRRMLPHPEFGGREFRAPGTPAEEIVAGIFAEVLGVEQVGAADDFFALGGNSLVATRAVARLSAALGTRVPVRALFDRPVVADLAAGIVPGGDTTERPELRAVERGEFIPLSLAQLRMWVLNRIEPESPAYNIPFALHLRGALDTPALAQAVHDVLERHEALRTRYPEGPDGQPFQQILSVAEALPHGLPIEHATVDVLHRIAELATTGFDVTAEPPVRIRLFSDRDEHVLVVVAHHICADGASMAPLARDLTTAYLARVAGDAPGWAPLAVQVADFAIWQHAAVGVEDDPDSVAARQLAYWQRVLAGISGAALLPLDHPRPARASQRGASLAFSVPADVHTRLTQLAQEHNSSLFMVVHAALAVLLARLSGGSDIAIGTPIAGRGAAALDDLVGMFVNTLALRTTVDRSAPFAALVDTVREVDLTGFAHADIPFERVVDAVLPGRVGGANPLFQVMLSFQNTESPIFELPGLTVSGLDTGEVTAKFDLEVIVDPQHREDGVRDQLLIVLTYATDLFDEPTVHSLGRRFERILTGVATDPQLLVGDIDVLDADERDRALVAAEPLPAEPEEIELLPDLLTAAADHNPDGVAVIVDDSTRELDRLDYLELDEQSNRLAHLLLERGVGPGDLVAIGMPRSVSTVLAIWAALKTGAAVVPMDLESLTDPSADVPTNTTQGLTASSTGLPIDAALRQTASSTDLPVNAALRQTASSTDLPVNAALRQTASSTDLPTDRALGPTAPSTNLPTDTALGRTGPNADLSAAATLGLTVSGVELPDGLPWLTIDTDEFARQLADRSSAPITDADRPRTLRPDDPACVVRTSGSSEVVTVRQAALAGFCAELPGRFRVTSSSRTLLFAPLASEVSMLELLLAVGGGATLVVAAPTVDNEKELATLLRRQRVSHAVLTAADLAAIDPDGLGRLRVVITEDPTGAPDLVRRWAIPIAGGRTREIHRGYGPATA</sequence>
<organism evidence="8 9">
    <name type="scientific">Nocardia macrotermitis</name>
    <dbReference type="NCBI Taxonomy" id="2585198"/>
    <lineage>
        <taxon>Bacteria</taxon>
        <taxon>Bacillati</taxon>
        <taxon>Actinomycetota</taxon>
        <taxon>Actinomycetes</taxon>
        <taxon>Mycobacteriales</taxon>
        <taxon>Nocardiaceae</taxon>
        <taxon>Nocardia</taxon>
    </lineage>
</organism>
<keyword evidence="9" id="KW-1185">Reference proteome</keyword>
<dbReference type="PROSITE" id="PS50075">
    <property type="entry name" value="CARRIER"/>
    <property type="match status" value="2"/>
</dbReference>
<dbReference type="FunFam" id="1.10.1200.10:FF:000005">
    <property type="entry name" value="Nonribosomal peptide synthetase 1"/>
    <property type="match status" value="1"/>
</dbReference>
<dbReference type="Gene3D" id="1.10.1200.10">
    <property type="entry name" value="ACP-like"/>
    <property type="match status" value="2"/>
</dbReference>
<dbReference type="EC" id="6.1.1.13" evidence="8"/>
<dbReference type="Proteomes" id="UP000438448">
    <property type="component" value="Unassembled WGS sequence"/>
</dbReference>
<dbReference type="InterPro" id="IPR010060">
    <property type="entry name" value="NRPS_synth"/>
</dbReference>
<keyword evidence="4" id="KW-0677">Repeat</keyword>
<evidence type="ECO:0000259" key="7">
    <source>
        <dbReference type="PROSITE" id="PS50075"/>
    </source>
</evidence>
<dbReference type="FunFam" id="3.40.50.980:FF:000001">
    <property type="entry name" value="Non-ribosomal peptide synthetase"/>
    <property type="match status" value="1"/>
</dbReference>
<dbReference type="NCBIfam" id="NF003417">
    <property type="entry name" value="PRK04813.1"/>
    <property type="match status" value="6"/>
</dbReference>
<evidence type="ECO:0000256" key="5">
    <source>
        <dbReference type="ARBA" id="ARBA00023194"/>
    </source>
</evidence>
<dbReference type="Gene3D" id="3.30.559.30">
    <property type="entry name" value="Nonribosomal peptide synthetase, condensation domain"/>
    <property type="match status" value="3"/>
</dbReference>
<comment type="caution">
    <text evidence="8">The sequence shown here is derived from an EMBL/GenBank/DDBJ whole genome shotgun (WGS) entry which is preliminary data.</text>
</comment>
<comment type="cofactor">
    <cofactor evidence="1">
        <name>pantetheine 4'-phosphate</name>
        <dbReference type="ChEBI" id="CHEBI:47942"/>
    </cofactor>
</comment>
<dbReference type="PROSITE" id="PS00012">
    <property type="entry name" value="PHOSPHOPANTETHEINE"/>
    <property type="match status" value="2"/>
</dbReference>
<feature type="compositionally biased region" description="Basic residues" evidence="6">
    <location>
        <begin position="10"/>
        <end position="21"/>
    </location>
</feature>
<dbReference type="Gene3D" id="3.30.559.10">
    <property type="entry name" value="Chloramphenicol acetyltransferase-like domain"/>
    <property type="match status" value="3"/>
</dbReference>
<dbReference type="UniPathway" id="UPA00011"/>
<dbReference type="GO" id="GO:0031177">
    <property type="term" value="F:phosphopantetheine binding"/>
    <property type="evidence" value="ECO:0007669"/>
    <property type="project" value="InterPro"/>
</dbReference>
<dbReference type="GO" id="GO:0043041">
    <property type="term" value="P:amino acid activation for nonribosomal peptide biosynthetic process"/>
    <property type="evidence" value="ECO:0007669"/>
    <property type="project" value="TreeGrafter"/>
</dbReference>
<dbReference type="FunFam" id="3.30.300.30:FF:000015">
    <property type="entry name" value="Nonribosomal peptide synthase SidD"/>
    <property type="match status" value="1"/>
</dbReference>
<evidence type="ECO:0000256" key="4">
    <source>
        <dbReference type="ARBA" id="ARBA00022737"/>
    </source>
</evidence>
<dbReference type="FunFam" id="2.30.38.10:FF:000001">
    <property type="entry name" value="Non-ribosomal peptide synthetase PvdI"/>
    <property type="match status" value="1"/>
</dbReference>
<dbReference type="CDD" id="cd19543">
    <property type="entry name" value="DCL_NRPS"/>
    <property type="match status" value="1"/>
</dbReference>
<dbReference type="InterPro" id="IPR006162">
    <property type="entry name" value="Ppantetheine_attach_site"/>
</dbReference>
<proteinExistence type="predicted"/>
<keyword evidence="8" id="KW-0436">Ligase</keyword>
<dbReference type="EMBL" id="WEGK01000019">
    <property type="protein sequence ID" value="MQY23333.1"/>
    <property type="molecule type" value="Genomic_DNA"/>
</dbReference>
<dbReference type="SMART" id="SM00823">
    <property type="entry name" value="PKS_PP"/>
    <property type="match status" value="2"/>
</dbReference>
<dbReference type="CDD" id="cd19540">
    <property type="entry name" value="LCL_NRPS-like"/>
    <property type="match status" value="1"/>
</dbReference>
<accession>A0A7K0DC29</accession>
<dbReference type="InterPro" id="IPR025110">
    <property type="entry name" value="AMP-bd_C"/>
</dbReference>
<dbReference type="GO" id="GO:0044550">
    <property type="term" value="P:secondary metabolite biosynthetic process"/>
    <property type="evidence" value="ECO:0007669"/>
    <property type="project" value="TreeGrafter"/>
</dbReference>
<dbReference type="InterPro" id="IPR010071">
    <property type="entry name" value="AA_adenyl_dom"/>
</dbReference>
<dbReference type="GO" id="GO:0008610">
    <property type="term" value="P:lipid biosynthetic process"/>
    <property type="evidence" value="ECO:0007669"/>
    <property type="project" value="UniProtKB-ARBA"/>
</dbReference>
<dbReference type="Pfam" id="PF00501">
    <property type="entry name" value="AMP-binding"/>
    <property type="match status" value="4"/>
</dbReference>
<gene>
    <name evidence="8" type="primary">dltA_13</name>
    <name evidence="8" type="ORF">NRB20_64610</name>
</gene>
<evidence type="ECO:0000256" key="3">
    <source>
        <dbReference type="ARBA" id="ARBA00022553"/>
    </source>
</evidence>
<feature type="domain" description="Carrier" evidence="7">
    <location>
        <begin position="539"/>
        <end position="613"/>
    </location>
</feature>
<dbReference type="InterPro" id="IPR009081">
    <property type="entry name" value="PP-bd_ACP"/>
</dbReference>
<feature type="domain" description="Carrier" evidence="7">
    <location>
        <begin position="2255"/>
        <end position="2330"/>
    </location>
</feature>
<dbReference type="NCBIfam" id="TIGR01733">
    <property type="entry name" value="AA-adenyl-dom"/>
    <property type="match status" value="2"/>
</dbReference>
<dbReference type="InterPro" id="IPR036736">
    <property type="entry name" value="ACP-like_sf"/>
</dbReference>
<name>A0A7K0DC29_9NOCA</name>
<feature type="region of interest" description="Disordered" evidence="6">
    <location>
        <begin position="2962"/>
        <end position="2993"/>
    </location>
</feature>
<dbReference type="SUPFAM" id="SSF52777">
    <property type="entry name" value="CoA-dependent acyltransferases"/>
    <property type="match status" value="6"/>
</dbReference>
<dbReference type="OrthoDB" id="2472181at2"/>
<dbReference type="PANTHER" id="PTHR45527">
    <property type="entry name" value="NONRIBOSOMAL PEPTIDE SYNTHETASE"/>
    <property type="match status" value="1"/>
</dbReference>
<evidence type="ECO:0000256" key="6">
    <source>
        <dbReference type="SAM" id="MobiDB-lite"/>
    </source>
</evidence>
<keyword evidence="2" id="KW-0596">Phosphopantetheine</keyword>